<dbReference type="AlphaFoldDB" id="A0A445CKJ0"/>
<dbReference type="Pfam" id="PF00164">
    <property type="entry name" value="Ribosom_S12_S23"/>
    <property type="match status" value="1"/>
</dbReference>
<sequence>MTAYISNINHNFQEHSVVLVRGERIKDLSDVRYHIVRGTLNAVGVKDRQQSRSSVL</sequence>
<keyword evidence="3" id="KW-0689">Ribosomal protein</keyword>
<name>A0A445CKJ0_ARAHY</name>
<comment type="function">
    <text evidence="5">With S4 and S5 plays an important role in translational accuracy. Located at the interface of the 30S and 50S subunits.</text>
</comment>
<evidence type="ECO:0000256" key="2">
    <source>
        <dbReference type="ARBA" id="ARBA00011458"/>
    </source>
</evidence>
<keyword evidence="7" id="KW-1185">Reference proteome</keyword>
<dbReference type="EMBL" id="SDMP01000006">
    <property type="protein sequence ID" value="RYR51428.1"/>
    <property type="molecule type" value="Genomic_DNA"/>
</dbReference>
<reference evidence="6 7" key="1">
    <citation type="submission" date="2019-01" db="EMBL/GenBank/DDBJ databases">
        <title>Sequencing of cultivated peanut Arachis hypogaea provides insights into genome evolution and oil improvement.</title>
        <authorList>
            <person name="Chen X."/>
        </authorList>
    </citation>
    <scope>NUCLEOTIDE SEQUENCE [LARGE SCALE GENOMIC DNA]</scope>
    <source>
        <strain evidence="7">cv. Fuhuasheng</strain>
        <tissue evidence="6">Leaves</tissue>
    </source>
</reference>
<gene>
    <name evidence="6" type="ORF">Ahy_A06g026446</name>
</gene>
<dbReference type="Proteomes" id="UP000289738">
    <property type="component" value="Chromosome A06"/>
</dbReference>
<dbReference type="SUPFAM" id="SSF50249">
    <property type="entry name" value="Nucleic acid-binding proteins"/>
    <property type="match status" value="1"/>
</dbReference>
<dbReference type="GO" id="GO:0003735">
    <property type="term" value="F:structural constituent of ribosome"/>
    <property type="evidence" value="ECO:0007669"/>
    <property type="project" value="InterPro"/>
</dbReference>
<dbReference type="PRINTS" id="PR01034">
    <property type="entry name" value="RIBOSOMALS12"/>
</dbReference>
<dbReference type="InterPro" id="IPR012340">
    <property type="entry name" value="NA-bd_OB-fold"/>
</dbReference>
<accession>A0A445CKJ0</accession>
<comment type="similarity">
    <text evidence="1">Belongs to the universal ribosomal protein uS12 family.</text>
</comment>
<evidence type="ECO:0000313" key="6">
    <source>
        <dbReference type="EMBL" id="RYR51428.1"/>
    </source>
</evidence>
<evidence type="ECO:0000256" key="5">
    <source>
        <dbReference type="ARBA" id="ARBA00024830"/>
    </source>
</evidence>
<dbReference type="InterPro" id="IPR005679">
    <property type="entry name" value="Ribosomal_uS12_bac"/>
</dbReference>
<evidence type="ECO:0000256" key="4">
    <source>
        <dbReference type="ARBA" id="ARBA00023274"/>
    </source>
</evidence>
<comment type="caution">
    <text evidence="6">The sequence shown here is derived from an EMBL/GenBank/DDBJ whole genome shotgun (WGS) entry which is preliminary data.</text>
</comment>
<comment type="subunit">
    <text evidence="2">Part of the 30S ribosomal subunit.</text>
</comment>
<evidence type="ECO:0000256" key="1">
    <source>
        <dbReference type="ARBA" id="ARBA00005657"/>
    </source>
</evidence>
<organism evidence="6 7">
    <name type="scientific">Arachis hypogaea</name>
    <name type="common">Peanut</name>
    <dbReference type="NCBI Taxonomy" id="3818"/>
    <lineage>
        <taxon>Eukaryota</taxon>
        <taxon>Viridiplantae</taxon>
        <taxon>Streptophyta</taxon>
        <taxon>Embryophyta</taxon>
        <taxon>Tracheophyta</taxon>
        <taxon>Spermatophyta</taxon>
        <taxon>Magnoliopsida</taxon>
        <taxon>eudicotyledons</taxon>
        <taxon>Gunneridae</taxon>
        <taxon>Pentapetalae</taxon>
        <taxon>rosids</taxon>
        <taxon>fabids</taxon>
        <taxon>Fabales</taxon>
        <taxon>Fabaceae</taxon>
        <taxon>Papilionoideae</taxon>
        <taxon>50 kb inversion clade</taxon>
        <taxon>dalbergioids sensu lato</taxon>
        <taxon>Dalbergieae</taxon>
        <taxon>Pterocarpus clade</taxon>
        <taxon>Arachis</taxon>
    </lineage>
</organism>
<dbReference type="InterPro" id="IPR006032">
    <property type="entry name" value="Ribosomal_uS12"/>
</dbReference>
<protein>
    <submittedName>
        <fullName evidence="6">Uncharacterized protein</fullName>
    </submittedName>
</protein>
<evidence type="ECO:0000256" key="3">
    <source>
        <dbReference type="ARBA" id="ARBA00022980"/>
    </source>
</evidence>
<dbReference type="GO" id="GO:0006412">
    <property type="term" value="P:translation"/>
    <property type="evidence" value="ECO:0007669"/>
    <property type="project" value="InterPro"/>
</dbReference>
<dbReference type="STRING" id="3818.A0A445CKJ0"/>
<proteinExistence type="inferred from homology"/>
<dbReference type="GO" id="GO:0015935">
    <property type="term" value="C:small ribosomal subunit"/>
    <property type="evidence" value="ECO:0007669"/>
    <property type="project" value="InterPro"/>
</dbReference>
<dbReference type="PANTHER" id="PTHR11652">
    <property type="entry name" value="30S RIBOSOMAL PROTEIN S12 FAMILY MEMBER"/>
    <property type="match status" value="1"/>
</dbReference>
<dbReference type="Gene3D" id="2.40.50.140">
    <property type="entry name" value="Nucleic acid-binding proteins"/>
    <property type="match status" value="1"/>
</dbReference>
<evidence type="ECO:0000313" key="7">
    <source>
        <dbReference type="Proteomes" id="UP000289738"/>
    </source>
</evidence>
<keyword evidence="4" id="KW-0687">Ribonucleoprotein</keyword>